<sequence length="891" mass="94130">MQQRGRSFSSMWRVALAFLLGVAAVDGLCGENQRVVQTWTPADSYKYACQDCPVNTVRVAGDDPAAGYETYCTCPAGFFVTTYYAIGGYCAACPADSTSFARELRYSAGSQSSCFCKENFRAVIGDGSKITCEPCPAGTTNAARDEVCIRGGHCYASTTYCDAPPCAEDEYATSSYTCAACPEHSTNPAGDDPGRGATSCKCKRNYRVSSNACVPCDAGYKRAAGDDVTGADTECEVSVPCAENEYVDTTVCKPCPGNSKRAAGDDPAGDDTFCVCDENQRVVRDWNSGGTYVCRDCPMNTFRDARDNPADGQTYCTCPAGFLVSGYYSFAGVGCAPCPANSDSSAREFDETKRHQQSSCYCKENFHAVFSDSWTSTCEPCPAGLTNAAGDEVCIKDPDYWECGYRGETTYCDAGPPCAEDEYVTSSYTCAACPEHSTNPAGDNPGAGATSCKCKRNYRVSGNACVPCDAGYKRAAGDDVTGADTECEVAVPCAENEYVHDSSCKPCPTGSVNPAGDDPAGTDSFCNCTENKHVHNNACVDCSTYLPGYGDSGAVRAAGDQVPGPNTLCSCRENMHPYINSFKTRYCRQCPGNSTSDGGQVGPNVIGWLNGPYTCKCKENFRVQNDRSPYSTDPEYQWKPKCVPCESGLQNSAGDEVGYARIDPSSSYGHWTPTQETICDGLDSPPPPPPSAKPPSPTSGPSGDKSGGPSPLPSPLPSPSAKPSRPTSGPSGDKSGGSSEGAKEEREKAKKTGEALVKGIKDKRRQKQAQLLIDAAINGTKVKRMSARLTAADEDSACSDYYSKSKLDTSIGACVATLSSSRRLRSLASGTYDVSLFFSETEVDDAMLTAATSALEAEGVSVEVGEVDPVAELGTIDGVDSSTMETFKTAG</sequence>
<feature type="region of interest" description="Disordered" evidence="1">
    <location>
        <begin position="656"/>
        <end position="765"/>
    </location>
</feature>
<proteinExistence type="predicted"/>
<dbReference type="GeneID" id="8246058"/>
<dbReference type="RefSeq" id="XP_002504193.1">
    <property type="nucleotide sequence ID" value="XM_002504147.1"/>
</dbReference>
<evidence type="ECO:0008006" key="5">
    <source>
        <dbReference type="Google" id="ProtNLM"/>
    </source>
</evidence>
<evidence type="ECO:0000313" key="4">
    <source>
        <dbReference type="Proteomes" id="UP000002009"/>
    </source>
</evidence>
<feature type="compositionally biased region" description="Basic and acidic residues" evidence="1">
    <location>
        <begin position="741"/>
        <end position="753"/>
    </location>
</feature>
<keyword evidence="2" id="KW-0732">Signal</keyword>
<feature type="chain" id="PRO_5002909103" description="Tyrosine-protein kinase ephrin type A/B receptor-like domain-containing protein" evidence="2">
    <location>
        <begin position="28"/>
        <end position="891"/>
    </location>
</feature>
<reference evidence="3 4" key="1">
    <citation type="journal article" date="2009" name="Science">
        <title>Green evolution and dynamic adaptations revealed by genomes of the marine picoeukaryotes Micromonas.</title>
        <authorList>
            <person name="Worden A.Z."/>
            <person name="Lee J.H."/>
            <person name="Mock T."/>
            <person name="Rouze P."/>
            <person name="Simmons M.P."/>
            <person name="Aerts A.L."/>
            <person name="Allen A.E."/>
            <person name="Cuvelier M.L."/>
            <person name="Derelle E."/>
            <person name="Everett M.V."/>
            <person name="Foulon E."/>
            <person name="Grimwood J."/>
            <person name="Gundlach H."/>
            <person name="Henrissat B."/>
            <person name="Napoli C."/>
            <person name="McDonald S.M."/>
            <person name="Parker M.S."/>
            <person name="Rombauts S."/>
            <person name="Salamov A."/>
            <person name="Von Dassow P."/>
            <person name="Badger J.H."/>
            <person name="Coutinho P.M."/>
            <person name="Demir E."/>
            <person name="Dubchak I."/>
            <person name="Gentemann C."/>
            <person name="Eikrem W."/>
            <person name="Gready J.E."/>
            <person name="John U."/>
            <person name="Lanier W."/>
            <person name="Lindquist E.A."/>
            <person name="Lucas S."/>
            <person name="Mayer K.F."/>
            <person name="Moreau H."/>
            <person name="Not F."/>
            <person name="Otillar R."/>
            <person name="Panaud O."/>
            <person name="Pangilinan J."/>
            <person name="Paulsen I."/>
            <person name="Piegu B."/>
            <person name="Poliakov A."/>
            <person name="Robbens S."/>
            <person name="Schmutz J."/>
            <person name="Toulza E."/>
            <person name="Wyss T."/>
            <person name="Zelensky A."/>
            <person name="Zhou K."/>
            <person name="Armbrust E.V."/>
            <person name="Bhattacharya D."/>
            <person name="Goodenough U.W."/>
            <person name="Van de Peer Y."/>
            <person name="Grigoriev I.V."/>
        </authorList>
    </citation>
    <scope>NUCLEOTIDE SEQUENCE [LARGE SCALE GENOMIC DNA]</scope>
    <source>
        <strain evidence="4">RCC299 / NOUM17</strain>
    </source>
</reference>
<dbReference type="Proteomes" id="UP000002009">
    <property type="component" value="Chromosome 9"/>
</dbReference>
<feature type="compositionally biased region" description="Low complexity" evidence="1">
    <location>
        <begin position="699"/>
        <end position="709"/>
    </location>
</feature>
<dbReference type="AlphaFoldDB" id="C1EBP6"/>
<dbReference type="OMA" id="PCAENEY"/>
<protein>
    <recommendedName>
        <fullName evidence="5">Tyrosine-protein kinase ephrin type A/B receptor-like domain-containing protein</fullName>
    </recommendedName>
</protein>
<feature type="compositionally biased region" description="Pro residues" evidence="1">
    <location>
        <begin position="684"/>
        <end position="698"/>
    </location>
</feature>
<evidence type="ECO:0000313" key="3">
    <source>
        <dbReference type="EMBL" id="ACO65451.1"/>
    </source>
</evidence>
<organism evidence="3 4">
    <name type="scientific">Micromonas commoda (strain RCC299 / NOUM17 / CCMP2709)</name>
    <name type="common">Picoplanktonic green alga</name>
    <dbReference type="NCBI Taxonomy" id="296587"/>
    <lineage>
        <taxon>Eukaryota</taxon>
        <taxon>Viridiplantae</taxon>
        <taxon>Chlorophyta</taxon>
        <taxon>Mamiellophyceae</taxon>
        <taxon>Mamiellales</taxon>
        <taxon>Mamiellaceae</taxon>
        <taxon>Micromonas</taxon>
    </lineage>
</organism>
<feature type="compositionally biased region" description="Pro residues" evidence="1">
    <location>
        <begin position="710"/>
        <end position="720"/>
    </location>
</feature>
<dbReference type="KEGG" id="mis:MICPUN_61145"/>
<gene>
    <name evidence="3" type="ORF">MICPUN_61145</name>
</gene>
<accession>C1EBP6</accession>
<dbReference type="InParanoid" id="C1EBP6"/>
<feature type="compositionally biased region" description="Low complexity" evidence="1">
    <location>
        <begin position="721"/>
        <end position="733"/>
    </location>
</feature>
<evidence type="ECO:0000256" key="1">
    <source>
        <dbReference type="SAM" id="MobiDB-lite"/>
    </source>
</evidence>
<dbReference type="EMBL" id="CP001329">
    <property type="protein sequence ID" value="ACO65451.1"/>
    <property type="molecule type" value="Genomic_DNA"/>
</dbReference>
<feature type="signal peptide" evidence="2">
    <location>
        <begin position="1"/>
        <end position="27"/>
    </location>
</feature>
<keyword evidence="4" id="KW-1185">Reference proteome</keyword>
<name>C1EBP6_MICCC</name>
<evidence type="ECO:0000256" key="2">
    <source>
        <dbReference type="SAM" id="SignalP"/>
    </source>
</evidence>
<feature type="compositionally biased region" description="Polar residues" evidence="1">
    <location>
        <begin position="664"/>
        <end position="677"/>
    </location>
</feature>